<dbReference type="Proteomes" id="UP000033054">
    <property type="component" value="Chromosome"/>
</dbReference>
<protein>
    <recommendedName>
        <fullName evidence="4">HTH araC/xylS-type domain-containing protein</fullName>
    </recommendedName>
</protein>
<evidence type="ECO:0000313" key="2">
    <source>
        <dbReference type="EMBL" id="AKD57164.1"/>
    </source>
</evidence>
<dbReference type="KEGG" id="srd:SD10_21980"/>
<feature type="transmembrane region" description="Helical" evidence="1">
    <location>
        <begin position="13"/>
        <end position="33"/>
    </location>
</feature>
<name>A0A0E3ZXL6_9BACT</name>
<sequence>MRPVFFHRSLYDLAALGSLFSGLTLAILAGFANRSTQRANLFLSLALGVIVLKTGGLSAAFLPALGPLLYFYTKHLTRSQWRFQPKEWLHFGPLLGGGWMPGWLVIISVTPYLFLSHRLIQDFYKRLQPVLMDRPRYAFRRLEKALILIGWSCLLTLVSESFFLAIAVVLMGMAVEVILQSDSPVKPEMSIADRSDAKRKGRKLKEAVAANHLYEDAELTLTALAEKLAIHPHELSRIINLGLEKTSAISLMSFGFGQLLGKCVIRPMTGSPCWVLPTSRDLILNERSTGFLNR</sequence>
<keyword evidence="1" id="KW-0812">Transmembrane</keyword>
<feature type="transmembrane region" description="Helical" evidence="1">
    <location>
        <begin position="91"/>
        <end position="115"/>
    </location>
</feature>
<organism evidence="2 3">
    <name type="scientific">Spirosoma radiotolerans</name>
    <dbReference type="NCBI Taxonomy" id="1379870"/>
    <lineage>
        <taxon>Bacteria</taxon>
        <taxon>Pseudomonadati</taxon>
        <taxon>Bacteroidota</taxon>
        <taxon>Cytophagia</taxon>
        <taxon>Cytophagales</taxon>
        <taxon>Cytophagaceae</taxon>
        <taxon>Spirosoma</taxon>
    </lineage>
</organism>
<keyword evidence="1" id="KW-0472">Membrane</keyword>
<dbReference type="PATRIC" id="fig|1379870.5.peg.4756"/>
<evidence type="ECO:0000313" key="3">
    <source>
        <dbReference type="Proteomes" id="UP000033054"/>
    </source>
</evidence>
<evidence type="ECO:0000256" key="1">
    <source>
        <dbReference type="SAM" id="Phobius"/>
    </source>
</evidence>
<dbReference type="RefSeq" id="WP_046576778.1">
    <property type="nucleotide sequence ID" value="NZ_CP010429.1"/>
</dbReference>
<evidence type="ECO:0008006" key="4">
    <source>
        <dbReference type="Google" id="ProtNLM"/>
    </source>
</evidence>
<dbReference type="AlphaFoldDB" id="A0A0E3ZXL6"/>
<accession>A0A0E3ZXL6</accession>
<keyword evidence="3" id="KW-1185">Reference proteome</keyword>
<keyword evidence="1" id="KW-1133">Transmembrane helix</keyword>
<feature type="transmembrane region" description="Helical" evidence="1">
    <location>
        <begin position="145"/>
        <end position="175"/>
    </location>
</feature>
<dbReference type="EMBL" id="CP010429">
    <property type="protein sequence ID" value="AKD57164.1"/>
    <property type="molecule type" value="Genomic_DNA"/>
</dbReference>
<reference evidence="2 3" key="1">
    <citation type="journal article" date="2014" name="Curr. Microbiol.">
        <title>Spirosoma radiotolerans sp. nov., a gamma-radiation-resistant bacterium isolated from gamma ray-irradiated soil.</title>
        <authorList>
            <person name="Lee J.J."/>
            <person name="Srinivasan S."/>
            <person name="Lim S."/>
            <person name="Joe M."/>
            <person name="Im S."/>
            <person name="Bae S.I."/>
            <person name="Park K.R."/>
            <person name="Han J.H."/>
            <person name="Park S.H."/>
            <person name="Joo B.M."/>
            <person name="Park S.J."/>
            <person name="Kim M.K."/>
        </authorList>
    </citation>
    <scope>NUCLEOTIDE SEQUENCE [LARGE SCALE GENOMIC DNA]</scope>
    <source>
        <strain evidence="2 3">DG5A</strain>
    </source>
</reference>
<proteinExistence type="predicted"/>
<dbReference type="HOGENOM" id="CLU_946307_0_0_10"/>
<gene>
    <name evidence="2" type="ORF">SD10_21980</name>
</gene>
<feature type="transmembrane region" description="Helical" evidence="1">
    <location>
        <begin position="45"/>
        <end position="71"/>
    </location>
</feature>